<comment type="caution">
    <text evidence="3">The sequence shown here is derived from an EMBL/GenBank/DDBJ whole genome shotgun (WGS) entry which is preliminary data.</text>
</comment>
<accession>A0A0D0L5N7</accession>
<proteinExistence type="predicted"/>
<feature type="transmembrane region" description="Helical" evidence="2">
    <location>
        <begin position="27"/>
        <end position="44"/>
    </location>
</feature>
<reference evidence="3 4" key="1">
    <citation type="submission" date="2014-12" db="EMBL/GenBank/DDBJ databases">
        <title>16Stimator: statistical estimation of ribosomal gene copy numbers from draft genome assemblies.</title>
        <authorList>
            <person name="Perisin M.A."/>
            <person name="Vetter M."/>
            <person name="Gilbert J.A."/>
            <person name="Bergelson J."/>
        </authorList>
    </citation>
    <scope>NUCLEOTIDE SEQUENCE [LARGE SCALE GENOMIC DNA]</scope>
    <source>
        <strain evidence="3 4">MEJ076</strain>
    </source>
</reference>
<organism evidence="3 4">
    <name type="scientific">Agrobacterium tumefaciens</name>
    <dbReference type="NCBI Taxonomy" id="358"/>
    <lineage>
        <taxon>Bacteria</taxon>
        <taxon>Pseudomonadati</taxon>
        <taxon>Pseudomonadota</taxon>
        <taxon>Alphaproteobacteria</taxon>
        <taxon>Hyphomicrobiales</taxon>
        <taxon>Rhizobiaceae</taxon>
        <taxon>Rhizobium/Agrobacterium group</taxon>
        <taxon>Agrobacterium</taxon>
        <taxon>Agrobacterium tumefaciens complex</taxon>
    </lineage>
</organism>
<sequence>MNENVIKFRKPEPPKQPRKPNPQMRKLAVVAAVIAFFVATWGYFQYLA</sequence>
<name>A0A0D0L5N7_AGRTU</name>
<keyword evidence="2" id="KW-0812">Transmembrane</keyword>
<feature type="region of interest" description="Disordered" evidence="1">
    <location>
        <begin position="1"/>
        <end position="22"/>
    </location>
</feature>
<evidence type="ECO:0000313" key="4">
    <source>
        <dbReference type="Proteomes" id="UP000035017"/>
    </source>
</evidence>
<protein>
    <submittedName>
        <fullName evidence="3">Uncharacterized protein</fullName>
    </submittedName>
</protein>
<keyword evidence="2" id="KW-0472">Membrane</keyword>
<evidence type="ECO:0000256" key="2">
    <source>
        <dbReference type="SAM" id="Phobius"/>
    </source>
</evidence>
<evidence type="ECO:0000313" key="3">
    <source>
        <dbReference type="EMBL" id="KIQ05065.1"/>
    </source>
</evidence>
<dbReference type="EMBL" id="JXQV01000003">
    <property type="protein sequence ID" value="KIQ05065.1"/>
    <property type="molecule type" value="Genomic_DNA"/>
</dbReference>
<dbReference type="AlphaFoldDB" id="A0A0D0L5N7"/>
<keyword evidence="2" id="KW-1133">Transmembrane helix</keyword>
<gene>
    <name evidence="3" type="ORF">RU07_02400</name>
</gene>
<evidence type="ECO:0000256" key="1">
    <source>
        <dbReference type="SAM" id="MobiDB-lite"/>
    </source>
</evidence>
<dbReference type="Proteomes" id="UP000035017">
    <property type="component" value="Unassembled WGS sequence"/>
</dbReference>